<gene>
    <name evidence="2" type="ORF">IDM40_04475</name>
</gene>
<feature type="compositionally biased region" description="Basic and acidic residues" evidence="1">
    <location>
        <begin position="1"/>
        <end position="24"/>
    </location>
</feature>
<protein>
    <submittedName>
        <fullName evidence="2">Tetratricopeptide repeat protein</fullName>
    </submittedName>
</protein>
<evidence type="ECO:0000256" key="1">
    <source>
        <dbReference type="SAM" id="MobiDB-lite"/>
    </source>
</evidence>
<dbReference type="SUPFAM" id="SSF52540">
    <property type="entry name" value="P-loop containing nucleoside triphosphate hydrolases"/>
    <property type="match status" value="1"/>
</dbReference>
<evidence type="ECO:0000313" key="2">
    <source>
        <dbReference type="EMBL" id="MBE2997967.1"/>
    </source>
</evidence>
<dbReference type="Pfam" id="PF13424">
    <property type="entry name" value="TPR_12"/>
    <property type="match status" value="1"/>
</dbReference>
<evidence type="ECO:0000313" key="3">
    <source>
        <dbReference type="Proteomes" id="UP000806528"/>
    </source>
</evidence>
<name>A0ABR9P2A1_9ACTN</name>
<feature type="region of interest" description="Disordered" evidence="1">
    <location>
        <begin position="77"/>
        <end position="102"/>
    </location>
</feature>
<dbReference type="InterPro" id="IPR027417">
    <property type="entry name" value="P-loop_NTPase"/>
</dbReference>
<dbReference type="EMBL" id="JADBGI010000003">
    <property type="protein sequence ID" value="MBE2997967.1"/>
    <property type="molecule type" value="Genomic_DNA"/>
</dbReference>
<sequence length="739" mass="79184">MPLPHDSDHGDDHGDRNRDRDRGRNRVAAGQVSGTVVQIGSVHGAVEVGAPAPAPHQLPASPRLFTDRNDETRRLHALHDTGSGTGSGTGTRTGSDTGTATGTGHVVVLHGTGGVGKTALATHFLSTVADTLPDGVLHCDLLGFSGDGPADPGDVLDRFLRDLGTAPEHIPHDLAGRAAAFRSCTHGRRIGLLLDNAVSAAQVRPLLPGDGGHLVLVTTRLHLSGLRLDGAEFLELGPLDGSGSAELVERILSDGRARAEPDAVSRLTDLCGGLPLAVCAAVSGLTVRRHQPLSRLVDRLSRARHRLSALSALGALSAGPEMSVEAALTDSYRWLGPGAQRMYRLLGLAPGRDLTPEAAAALAGLPLEEAEELLTELLTASLLEEGAGGRLRQHDLTRLHARARAEADESEGEREQTLDRILEHYLVTAASADRVLNPHRWTLGPVYDRLDGPAFPSHDQALSWLEEELPVLRACVRTAHDTGRHRTCWQLCEALRSLFTLRKHFEAWAETHLLGDASARTLDHNAAQGRMALALAAAQRSLGDLETAHSTYLRSLDLWQRTDHELGIASSLEGCGMSEVVRGRPVSAVPYFRRAYDVYERIGDARGRALISRRLGRAFRDAGRHGLALAHFSRALDGFPAEYDAYQRARTLGETAAIHLARADHRAARVLLEEAFALAESVGAIVAAAGHLVMRAEAAQLAGHLDDARDDLTRALSTYTAHGDPAAQRTRQLLEDLDS</sequence>
<comment type="caution">
    <text evidence="2">The sequence shown here is derived from an EMBL/GenBank/DDBJ whole genome shotgun (WGS) entry which is preliminary data.</text>
</comment>
<dbReference type="RefSeq" id="WP_193120606.1">
    <property type="nucleotide sequence ID" value="NZ_JADBGI010000003.1"/>
</dbReference>
<dbReference type="Gene3D" id="3.40.50.300">
    <property type="entry name" value="P-loop containing nucleotide triphosphate hydrolases"/>
    <property type="match status" value="1"/>
</dbReference>
<feature type="compositionally biased region" description="Low complexity" evidence="1">
    <location>
        <begin position="92"/>
        <end position="102"/>
    </location>
</feature>
<dbReference type="PANTHER" id="PTHR47691:SF3">
    <property type="entry name" value="HTH-TYPE TRANSCRIPTIONAL REGULATOR RV0890C-RELATED"/>
    <property type="match status" value="1"/>
</dbReference>
<dbReference type="InterPro" id="IPR011990">
    <property type="entry name" value="TPR-like_helical_dom_sf"/>
</dbReference>
<dbReference type="SUPFAM" id="SSF48452">
    <property type="entry name" value="TPR-like"/>
    <property type="match status" value="1"/>
</dbReference>
<keyword evidence="3" id="KW-1185">Reference proteome</keyword>
<proteinExistence type="predicted"/>
<dbReference type="PRINTS" id="PR00364">
    <property type="entry name" value="DISEASERSIST"/>
</dbReference>
<organism evidence="2 3">
    <name type="scientific">Nocardiopsis coralli</name>
    <dbReference type="NCBI Taxonomy" id="2772213"/>
    <lineage>
        <taxon>Bacteria</taxon>
        <taxon>Bacillati</taxon>
        <taxon>Actinomycetota</taxon>
        <taxon>Actinomycetes</taxon>
        <taxon>Streptosporangiales</taxon>
        <taxon>Nocardiopsidaceae</taxon>
        <taxon>Nocardiopsis</taxon>
    </lineage>
</organism>
<reference evidence="2 3" key="1">
    <citation type="submission" date="2020-09" db="EMBL/GenBank/DDBJ databases">
        <title>Diversity and distribution of actinomycetes associated with coral in the coast of Hainan.</title>
        <authorList>
            <person name="Li F."/>
        </authorList>
    </citation>
    <scope>NUCLEOTIDE SEQUENCE [LARGE SCALE GENOMIC DNA]</scope>
    <source>
        <strain evidence="2 3">HNM0947</strain>
    </source>
</reference>
<accession>A0ABR9P2A1</accession>
<feature type="region of interest" description="Disordered" evidence="1">
    <location>
        <begin position="1"/>
        <end position="32"/>
    </location>
</feature>
<dbReference type="Gene3D" id="1.25.40.10">
    <property type="entry name" value="Tetratricopeptide repeat domain"/>
    <property type="match status" value="2"/>
</dbReference>
<dbReference type="Proteomes" id="UP000806528">
    <property type="component" value="Unassembled WGS sequence"/>
</dbReference>
<dbReference type="PANTHER" id="PTHR47691">
    <property type="entry name" value="REGULATOR-RELATED"/>
    <property type="match status" value="1"/>
</dbReference>